<feature type="chain" id="PRO_5025523600" description="Secreted protein" evidence="1">
    <location>
        <begin position="22"/>
        <end position="81"/>
    </location>
</feature>
<organism evidence="2 3">
    <name type="scientific">Byssothecium circinans</name>
    <dbReference type="NCBI Taxonomy" id="147558"/>
    <lineage>
        <taxon>Eukaryota</taxon>
        <taxon>Fungi</taxon>
        <taxon>Dikarya</taxon>
        <taxon>Ascomycota</taxon>
        <taxon>Pezizomycotina</taxon>
        <taxon>Dothideomycetes</taxon>
        <taxon>Pleosporomycetidae</taxon>
        <taxon>Pleosporales</taxon>
        <taxon>Massarineae</taxon>
        <taxon>Massarinaceae</taxon>
        <taxon>Byssothecium</taxon>
    </lineage>
</organism>
<keyword evidence="1" id="KW-0732">Signal</keyword>
<evidence type="ECO:0000256" key="1">
    <source>
        <dbReference type="SAM" id="SignalP"/>
    </source>
</evidence>
<name>A0A6A5TY31_9PLEO</name>
<dbReference type="AlphaFoldDB" id="A0A6A5TY31"/>
<reference evidence="2" key="1">
    <citation type="journal article" date="2020" name="Stud. Mycol.">
        <title>101 Dothideomycetes genomes: a test case for predicting lifestyles and emergence of pathogens.</title>
        <authorList>
            <person name="Haridas S."/>
            <person name="Albert R."/>
            <person name="Binder M."/>
            <person name="Bloem J."/>
            <person name="Labutti K."/>
            <person name="Salamov A."/>
            <person name="Andreopoulos B."/>
            <person name="Baker S."/>
            <person name="Barry K."/>
            <person name="Bills G."/>
            <person name="Bluhm B."/>
            <person name="Cannon C."/>
            <person name="Castanera R."/>
            <person name="Culley D."/>
            <person name="Daum C."/>
            <person name="Ezra D."/>
            <person name="Gonzalez J."/>
            <person name="Henrissat B."/>
            <person name="Kuo A."/>
            <person name="Liang C."/>
            <person name="Lipzen A."/>
            <person name="Lutzoni F."/>
            <person name="Magnuson J."/>
            <person name="Mondo S."/>
            <person name="Nolan M."/>
            <person name="Ohm R."/>
            <person name="Pangilinan J."/>
            <person name="Park H.-J."/>
            <person name="Ramirez L."/>
            <person name="Alfaro M."/>
            <person name="Sun H."/>
            <person name="Tritt A."/>
            <person name="Yoshinaga Y."/>
            <person name="Zwiers L.-H."/>
            <person name="Turgeon B."/>
            <person name="Goodwin S."/>
            <person name="Spatafora J."/>
            <person name="Crous P."/>
            <person name="Grigoriev I."/>
        </authorList>
    </citation>
    <scope>NUCLEOTIDE SEQUENCE</scope>
    <source>
        <strain evidence="2">CBS 675.92</strain>
    </source>
</reference>
<proteinExistence type="predicted"/>
<evidence type="ECO:0000313" key="3">
    <source>
        <dbReference type="Proteomes" id="UP000800035"/>
    </source>
</evidence>
<protein>
    <recommendedName>
        <fullName evidence="4">Secreted protein</fullName>
    </recommendedName>
</protein>
<evidence type="ECO:0008006" key="4">
    <source>
        <dbReference type="Google" id="ProtNLM"/>
    </source>
</evidence>
<dbReference type="Proteomes" id="UP000800035">
    <property type="component" value="Unassembled WGS sequence"/>
</dbReference>
<accession>A0A6A5TY31</accession>
<gene>
    <name evidence="2" type="ORF">CC80DRAFT_491138</name>
</gene>
<sequence length="81" mass="8918">MQGSSSTVSSAFTLTLAAAAAASIAQYTGSADHRHCNGPRLRHSARQFRRVPFQGLWQVSMGKRLQHRELQITPRARLASQ</sequence>
<keyword evidence="3" id="KW-1185">Reference proteome</keyword>
<evidence type="ECO:0000313" key="2">
    <source>
        <dbReference type="EMBL" id="KAF1957773.1"/>
    </source>
</evidence>
<feature type="signal peptide" evidence="1">
    <location>
        <begin position="1"/>
        <end position="21"/>
    </location>
</feature>
<dbReference type="EMBL" id="ML976988">
    <property type="protein sequence ID" value="KAF1957773.1"/>
    <property type="molecule type" value="Genomic_DNA"/>
</dbReference>